<dbReference type="AlphaFoldDB" id="A0AAN8VWC6"/>
<dbReference type="SUPFAM" id="SSF49562">
    <property type="entry name" value="C2 domain (Calcium/lipid-binding domain, CaLB)"/>
    <property type="match status" value="1"/>
</dbReference>
<name>A0AAN8VWC6_9MAGN</name>
<protein>
    <submittedName>
        <fullName evidence="2">C2 domain</fullName>
    </submittedName>
</protein>
<dbReference type="InterPro" id="IPR000008">
    <property type="entry name" value="C2_dom"/>
</dbReference>
<evidence type="ECO:0000313" key="3">
    <source>
        <dbReference type="Proteomes" id="UP001370490"/>
    </source>
</evidence>
<dbReference type="Gene3D" id="2.60.40.150">
    <property type="entry name" value="C2 domain"/>
    <property type="match status" value="1"/>
</dbReference>
<evidence type="ECO:0000259" key="1">
    <source>
        <dbReference type="PROSITE" id="PS50004"/>
    </source>
</evidence>
<dbReference type="Proteomes" id="UP001370490">
    <property type="component" value="Unassembled WGS sequence"/>
</dbReference>
<evidence type="ECO:0000313" key="2">
    <source>
        <dbReference type="EMBL" id="KAK6935353.1"/>
    </source>
</evidence>
<gene>
    <name evidence="2" type="ORF">RJ641_035508</name>
</gene>
<dbReference type="PANTHER" id="PTHR32246">
    <property type="entry name" value="INGRESSION PROTEIN FIC1"/>
    <property type="match status" value="1"/>
</dbReference>
<dbReference type="Pfam" id="PF00168">
    <property type="entry name" value="C2"/>
    <property type="match status" value="1"/>
</dbReference>
<keyword evidence="3" id="KW-1185">Reference proteome</keyword>
<proteinExistence type="predicted"/>
<accession>A0AAN8VWC6</accession>
<sequence length="204" mass="22793">MSHKNHHQPLILEITVISAEGLKKKTSSIFSNKIRPFVELTTVPPYNPINGDKTCRVHKSTVYDEGGVNPRWGDKFRIPVDPTFFTNKFASIYLQVYTKRLMARQVQLGWCQIPSSDIIGGYHPVGTVRYLSYRLRAKDGYRGHGVVNVAVKLESQKGLSDNSGLSRSSPEKRVFQTTALGIPVTLFGDHSTPHQHASWTAIGC</sequence>
<dbReference type="PROSITE" id="PS50004">
    <property type="entry name" value="C2"/>
    <property type="match status" value="1"/>
</dbReference>
<feature type="domain" description="C2" evidence="1">
    <location>
        <begin position="1"/>
        <end position="129"/>
    </location>
</feature>
<dbReference type="PANTHER" id="PTHR32246:SF66">
    <property type="entry name" value="C2 DOMAIN-CONTAINING PROTEIN"/>
    <property type="match status" value="1"/>
</dbReference>
<comment type="caution">
    <text evidence="2">The sequence shown here is derived from an EMBL/GenBank/DDBJ whole genome shotgun (WGS) entry which is preliminary data.</text>
</comment>
<dbReference type="InterPro" id="IPR035892">
    <property type="entry name" value="C2_domain_sf"/>
</dbReference>
<dbReference type="SMART" id="SM00239">
    <property type="entry name" value="C2"/>
    <property type="match status" value="1"/>
</dbReference>
<organism evidence="2 3">
    <name type="scientific">Dillenia turbinata</name>
    <dbReference type="NCBI Taxonomy" id="194707"/>
    <lineage>
        <taxon>Eukaryota</taxon>
        <taxon>Viridiplantae</taxon>
        <taxon>Streptophyta</taxon>
        <taxon>Embryophyta</taxon>
        <taxon>Tracheophyta</taxon>
        <taxon>Spermatophyta</taxon>
        <taxon>Magnoliopsida</taxon>
        <taxon>eudicotyledons</taxon>
        <taxon>Gunneridae</taxon>
        <taxon>Pentapetalae</taxon>
        <taxon>Dilleniales</taxon>
        <taxon>Dilleniaceae</taxon>
        <taxon>Dillenia</taxon>
    </lineage>
</organism>
<dbReference type="EMBL" id="JBAMMX010000008">
    <property type="protein sequence ID" value="KAK6935353.1"/>
    <property type="molecule type" value="Genomic_DNA"/>
</dbReference>
<reference evidence="2 3" key="1">
    <citation type="submission" date="2023-12" db="EMBL/GenBank/DDBJ databases">
        <title>A high-quality genome assembly for Dillenia turbinata (Dilleniales).</title>
        <authorList>
            <person name="Chanderbali A."/>
        </authorList>
    </citation>
    <scope>NUCLEOTIDE SEQUENCE [LARGE SCALE GENOMIC DNA]</scope>
    <source>
        <strain evidence="2">LSX21</strain>
        <tissue evidence="2">Leaf</tissue>
    </source>
</reference>